<organism evidence="1 2">
    <name type="scientific">Thecamonas trahens ATCC 50062</name>
    <dbReference type="NCBI Taxonomy" id="461836"/>
    <lineage>
        <taxon>Eukaryota</taxon>
        <taxon>Apusozoa</taxon>
        <taxon>Apusomonadida</taxon>
        <taxon>Apusomonadidae</taxon>
        <taxon>Thecamonas</taxon>
    </lineage>
</organism>
<reference evidence="1 2" key="1">
    <citation type="submission" date="2010-05" db="EMBL/GenBank/DDBJ databases">
        <title>The Genome Sequence of Thecamonas trahens ATCC 50062.</title>
        <authorList>
            <consortium name="The Broad Institute Genome Sequencing Platform"/>
            <person name="Russ C."/>
            <person name="Cuomo C."/>
            <person name="Shea T."/>
            <person name="Young S.K."/>
            <person name="Zeng Q."/>
            <person name="Koehrsen M."/>
            <person name="Haas B."/>
            <person name="Borodovsky M."/>
            <person name="Guigo R."/>
            <person name="Alvarado L."/>
            <person name="Berlin A."/>
            <person name="Bochicchio J."/>
            <person name="Borenstein D."/>
            <person name="Chapman S."/>
            <person name="Chen Z."/>
            <person name="Freedman E."/>
            <person name="Gellesch M."/>
            <person name="Goldberg J."/>
            <person name="Griggs A."/>
            <person name="Gujja S."/>
            <person name="Heilman E."/>
            <person name="Heiman D."/>
            <person name="Hepburn T."/>
            <person name="Howarth C."/>
            <person name="Jen D."/>
            <person name="Larson L."/>
            <person name="Mehta T."/>
            <person name="Park D."/>
            <person name="Pearson M."/>
            <person name="Roberts A."/>
            <person name="Saif S."/>
            <person name="Shenoy N."/>
            <person name="Sisk P."/>
            <person name="Stolte C."/>
            <person name="Sykes S."/>
            <person name="Thomson T."/>
            <person name="Walk T."/>
            <person name="White J."/>
            <person name="Yandava C."/>
            <person name="Burger G."/>
            <person name="Gray M.W."/>
            <person name="Holland P.W.H."/>
            <person name="King N."/>
            <person name="Lang F.B.F."/>
            <person name="Roger A.J."/>
            <person name="Ruiz-Trillo I."/>
            <person name="Lander E."/>
            <person name="Nusbaum C."/>
        </authorList>
    </citation>
    <scope>NUCLEOTIDE SEQUENCE [LARGE SCALE GENOMIC DNA]</scope>
    <source>
        <strain evidence="1 2">ATCC 50062</strain>
    </source>
</reference>
<gene>
    <name evidence="1" type="ORF">AMSG_06045</name>
</gene>
<name>A0A0L0DBQ0_THETB</name>
<sequence>MRIIYAQEPYPETTEPGAIFLAGPTVRLDKTPHLTSWRVEAVARLEELGFQGDVYVPEESPEMAASNVNIFEGYADQVEWEESGIARADVVVFWIPRDLVTLPGLTTNDEWGGLKMSGRAMLGAPPDAPKTGYQLYYARKYGAPAFDNLSDLLAAAVAAIGRGARRVGGDASAPLLLWRSPAFRAWHKALGSAGNELRDLRIEWVAPIGSSAPEFFGISASVFVAADDAVVTQTVVLRPDIDALVLLTDEHAPRVALITGPIATLTGDPGVGTSLGIKLDPSRLVRVGSGALASAAATSGQAHVFGYKLRSSEAEAVEAGGRRLVEMPTGWTWPPSA</sequence>
<proteinExistence type="predicted"/>
<dbReference type="Gene3D" id="3.40.50.450">
    <property type="match status" value="1"/>
</dbReference>
<dbReference type="Proteomes" id="UP000054408">
    <property type="component" value="Unassembled WGS sequence"/>
</dbReference>
<dbReference type="EMBL" id="GL349457">
    <property type="protein sequence ID" value="KNC49767.1"/>
    <property type="molecule type" value="Genomic_DNA"/>
</dbReference>
<dbReference type="RefSeq" id="XP_013757552.1">
    <property type="nucleotide sequence ID" value="XM_013902098.1"/>
</dbReference>
<dbReference type="GO" id="GO:0016787">
    <property type="term" value="F:hydrolase activity"/>
    <property type="evidence" value="ECO:0007669"/>
    <property type="project" value="UniProtKB-KW"/>
</dbReference>
<keyword evidence="2" id="KW-1185">Reference proteome</keyword>
<dbReference type="InterPro" id="IPR039470">
    <property type="entry name" value="Nuc_deoxyri_tr2"/>
</dbReference>
<dbReference type="Pfam" id="PF15891">
    <property type="entry name" value="Nuc_deoxyri_tr2"/>
    <property type="match status" value="1"/>
</dbReference>
<dbReference type="GeneID" id="25565310"/>
<accession>A0A0L0DBQ0</accession>
<dbReference type="AlphaFoldDB" id="A0A0L0DBQ0"/>
<evidence type="ECO:0000313" key="1">
    <source>
        <dbReference type="EMBL" id="KNC49767.1"/>
    </source>
</evidence>
<dbReference type="OrthoDB" id="10000717at2759"/>
<keyword evidence="1" id="KW-0378">Hydrolase</keyword>
<protein>
    <submittedName>
        <fullName evidence="1">NUDIX hydrolase</fullName>
    </submittedName>
</protein>
<evidence type="ECO:0000313" key="2">
    <source>
        <dbReference type="Proteomes" id="UP000054408"/>
    </source>
</evidence>